<organism evidence="7">
    <name type="scientific">marine metagenome</name>
    <dbReference type="NCBI Taxonomy" id="408172"/>
    <lineage>
        <taxon>unclassified sequences</taxon>
        <taxon>metagenomes</taxon>
        <taxon>ecological metagenomes</taxon>
    </lineage>
</organism>
<feature type="transmembrane region" description="Helical" evidence="6">
    <location>
        <begin position="144"/>
        <end position="165"/>
    </location>
</feature>
<evidence type="ECO:0000256" key="4">
    <source>
        <dbReference type="ARBA" id="ARBA00022989"/>
    </source>
</evidence>
<accession>A0A381RH15</accession>
<feature type="transmembrane region" description="Helical" evidence="6">
    <location>
        <begin position="237"/>
        <end position="257"/>
    </location>
</feature>
<feature type="transmembrane region" description="Helical" evidence="6">
    <location>
        <begin position="269"/>
        <end position="291"/>
    </location>
</feature>
<dbReference type="NCBIfam" id="NF037961">
    <property type="entry name" value="RodA_shape"/>
    <property type="match status" value="1"/>
</dbReference>
<dbReference type="EMBL" id="UINC01001948">
    <property type="protein sequence ID" value="SUZ91106.1"/>
    <property type="molecule type" value="Genomic_DNA"/>
</dbReference>
<feature type="transmembrane region" description="Helical" evidence="6">
    <location>
        <begin position="60"/>
        <end position="78"/>
    </location>
</feature>
<name>A0A381RH15_9ZZZZ</name>
<keyword evidence="4 6" id="KW-1133">Transmembrane helix</keyword>
<feature type="transmembrane region" description="Helical" evidence="6">
    <location>
        <begin position="303"/>
        <end position="326"/>
    </location>
</feature>
<dbReference type="GO" id="GO:0015648">
    <property type="term" value="F:lipid-linked peptidoglycan transporter activity"/>
    <property type="evidence" value="ECO:0007669"/>
    <property type="project" value="TreeGrafter"/>
</dbReference>
<dbReference type="GO" id="GO:0032153">
    <property type="term" value="C:cell division site"/>
    <property type="evidence" value="ECO:0007669"/>
    <property type="project" value="TreeGrafter"/>
</dbReference>
<dbReference type="GO" id="GO:0051301">
    <property type="term" value="P:cell division"/>
    <property type="evidence" value="ECO:0007669"/>
    <property type="project" value="InterPro"/>
</dbReference>
<evidence type="ECO:0000256" key="6">
    <source>
        <dbReference type="SAM" id="Phobius"/>
    </source>
</evidence>
<feature type="transmembrane region" description="Helical" evidence="6">
    <location>
        <begin position="107"/>
        <end position="137"/>
    </location>
</feature>
<keyword evidence="3" id="KW-0133">Cell shape</keyword>
<comment type="subcellular location">
    <subcellularLocation>
        <location evidence="1">Membrane</location>
        <topology evidence="1">Multi-pass membrane protein</topology>
    </subcellularLocation>
</comment>
<evidence type="ECO:0000256" key="5">
    <source>
        <dbReference type="ARBA" id="ARBA00023136"/>
    </source>
</evidence>
<dbReference type="PANTHER" id="PTHR30474:SF1">
    <property type="entry name" value="PEPTIDOGLYCAN GLYCOSYLTRANSFERASE MRDB"/>
    <property type="match status" value="1"/>
</dbReference>
<dbReference type="Pfam" id="PF01098">
    <property type="entry name" value="FTSW_RODA_SPOVE"/>
    <property type="match status" value="2"/>
</dbReference>
<feature type="transmembrane region" description="Helical" evidence="6">
    <location>
        <begin position="83"/>
        <end position="101"/>
    </location>
</feature>
<keyword evidence="5 6" id="KW-0472">Membrane</keyword>
<protein>
    <recommendedName>
        <fullName evidence="8">Rod shape-determining protein RodA</fullName>
    </recommendedName>
</protein>
<sequence length="330" mass="36590">MYFIVLGVLFLPYFGRTIAGTYRWIDLGPIGFQPSEFAKLIIVFSLAKYLSDYNLEMKNFSSFFFPTIMVIIPAVVILKQPDLGTALVLLTPLLPMLYWAGARSYHIFLFLAPLLSILTAFHALSFSIWGVLMIVIIFLERPKLIFGLVIYFSNLFLGLLAPVLWNSLTLYQQNRILTFINPELDPLGAAYQIIQSQTAIGSGGAFGKGWGAGTQTHLKFLPVQESDFILSVIGEELGFVFILVIILVFTWMILKMVKLGYSSKDRFSGLVLIGIASLFMAHVFVNIAMTVGMIPVKGLPLPFISSGGSFLMSCFMMVGIIMNVGVDSSE</sequence>
<gene>
    <name evidence="7" type="ORF">METZ01_LOCUS43960</name>
</gene>
<dbReference type="GO" id="GO:0008360">
    <property type="term" value="P:regulation of cell shape"/>
    <property type="evidence" value="ECO:0007669"/>
    <property type="project" value="UniProtKB-KW"/>
</dbReference>
<dbReference type="GO" id="GO:0005886">
    <property type="term" value="C:plasma membrane"/>
    <property type="evidence" value="ECO:0007669"/>
    <property type="project" value="TreeGrafter"/>
</dbReference>
<dbReference type="PANTHER" id="PTHR30474">
    <property type="entry name" value="CELL CYCLE PROTEIN"/>
    <property type="match status" value="1"/>
</dbReference>
<keyword evidence="2 6" id="KW-0812">Transmembrane</keyword>
<evidence type="ECO:0000256" key="2">
    <source>
        <dbReference type="ARBA" id="ARBA00022692"/>
    </source>
</evidence>
<evidence type="ECO:0000313" key="7">
    <source>
        <dbReference type="EMBL" id="SUZ91106.1"/>
    </source>
</evidence>
<dbReference type="InterPro" id="IPR001182">
    <property type="entry name" value="FtsW/RodA"/>
</dbReference>
<evidence type="ECO:0000256" key="1">
    <source>
        <dbReference type="ARBA" id="ARBA00004141"/>
    </source>
</evidence>
<evidence type="ECO:0000256" key="3">
    <source>
        <dbReference type="ARBA" id="ARBA00022960"/>
    </source>
</evidence>
<dbReference type="AlphaFoldDB" id="A0A381RH15"/>
<reference evidence="7" key="1">
    <citation type="submission" date="2018-05" db="EMBL/GenBank/DDBJ databases">
        <authorList>
            <person name="Lanie J.A."/>
            <person name="Ng W.-L."/>
            <person name="Kazmierczak K.M."/>
            <person name="Andrzejewski T.M."/>
            <person name="Davidsen T.M."/>
            <person name="Wayne K.J."/>
            <person name="Tettelin H."/>
            <person name="Glass J.I."/>
            <person name="Rusch D."/>
            <person name="Podicherti R."/>
            <person name="Tsui H.-C.T."/>
            <person name="Winkler M.E."/>
        </authorList>
    </citation>
    <scope>NUCLEOTIDE SEQUENCE</scope>
</reference>
<proteinExistence type="predicted"/>
<evidence type="ECO:0008006" key="8">
    <source>
        <dbReference type="Google" id="ProtNLM"/>
    </source>
</evidence>